<keyword evidence="2" id="KW-1185">Reference proteome</keyword>
<reference evidence="1 2" key="1">
    <citation type="submission" date="2018-05" db="EMBL/GenBank/DDBJ databases">
        <title>Pedobacter paludis sp. nov., isolated from wetland soil.</title>
        <authorList>
            <person name="Zhang Y."/>
            <person name="Wang G."/>
        </authorList>
    </citation>
    <scope>NUCLEOTIDE SEQUENCE [LARGE SCALE GENOMIC DNA]</scope>
    <source>
        <strain evidence="1 2">KCTC22721</strain>
    </source>
</reference>
<evidence type="ECO:0000313" key="2">
    <source>
        <dbReference type="Proteomes" id="UP000245379"/>
    </source>
</evidence>
<name>A0A317EIT3_9SPHI</name>
<gene>
    <name evidence="1" type="ORF">DHW03_18495</name>
</gene>
<dbReference type="OrthoDB" id="9853794at2"/>
<accession>A0A317EIT3</accession>
<sequence length="77" mass="9260">MNTESYYTRRDACMKFLLTPEEFQEILHVHEISHINKEITLFTAPVASPFKNDEIYVDKKDFELALKIYRNELHLNR</sequence>
<dbReference type="RefSeq" id="WP_109927338.1">
    <property type="nucleotide sequence ID" value="NZ_QGNZ01000005.1"/>
</dbReference>
<dbReference type="AlphaFoldDB" id="A0A317EIT3"/>
<proteinExistence type="predicted"/>
<evidence type="ECO:0000313" key="1">
    <source>
        <dbReference type="EMBL" id="PWS26037.1"/>
    </source>
</evidence>
<comment type="caution">
    <text evidence="1">The sequence shown here is derived from an EMBL/GenBank/DDBJ whole genome shotgun (WGS) entry which is preliminary data.</text>
</comment>
<protein>
    <submittedName>
        <fullName evidence="1">Uncharacterized protein</fullName>
    </submittedName>
</protein>
<organism evidence="1 2">
    <name type="scientific">Pedobacter yonginense</name>
    <dbReference type="NCBI Taxonomy" id="651869"/>
    <lineage>
        <taxon>Bacteria</taxon>
        <taxon>Pseudomonadati</taxon>
        <taxon>Bacteroidota</taxon>
        <taxon>Sphingobacteriia</taxon>
        <taxon>Sphingobacteriales</taxon>
        <taxon>Sphingobacteriaceae</taxon>
        <taxon>Pedobacter</taxon>
    </lineage>
</organism>
<dbReference type="EMBL" id="QGNZ01000005">
    <property type="protein sequence ID" value="PWS26037.1"/>
    <property type="molecule type" value="Genomic_DNA"/>
</dbReference>
<dbReference type="Proteomes" id="UP000245379">
    <property type="component" value="Unassembled WGS sequence"/>
</dbReference>